<reference evidence="2" key="1">
    <citation type="submission" date="2015-02" db="EMBL/GenBank/DDBJ databases">
        <title>Description and complete genome sequence of the first cultured representative of the subdivision 5 of the Verrucomicrobia phylum.</title>
        <authorList>
            <person name="Spring S."/>
            <person name="Bunk B."/>
            <person name="Sproer C."/>
            <person name="Klenk H.-P."/>
        </authorList>
    </citation>
    <scope>NUCLEOTIDE SEQUENCE [LARGE SCALE GENOMIC DNA]</scope>
    <source>
        <strain evidence="2">L21-Fru-AB</strain>
    </source>
</reference>
<keyword evidence="2" id="KW-1185">Reference proteome</keyword>
<protein>
    <submittedName>
        <fullName evidence="1">Uncharacterized protein</fullName>
    </submittedName>
</protein>
<sequence length="270" mass="27743">MKLLLKLLAVVVALVVIVAVIGTFAAGPVVKTAVEKFGPAAVGVPVELDDVGINLMQGRVRLEGLRVGNPEGFQTEQAFSLGEVAVHLRPGSVFSDRIEIVSILIREPELTYELRPTGSNLGAIKKGLEKEAAAPAEEEAGEKPGAGKSVSIGLLTLEGGKVHVSGPLMQGRSMTVALPPVELKDIGGGGEKTGWAEVLNRVMTVVLKETGRAATEGSGAVGDLLKQSGELSSDALKGAGEALKGAGESAGENVKKTLGGLLRKATGEEE</sequence>
<dbReference type="EMBL" id="CP010904">
    <property type="protein sequence ID" value="AKJ63298.1"/>
    <property type="molecule type" value="Genomic_DNA"/>
</dbReference>
<dbReference type="PANTHER" id="PTHR30441">
    <property type="entry name" value="DUF748 DOMAIN-CONTAINING PROTEIN"/>
    <property type="match status" value="1"/>
</dbReference>
<accession>A0A0G3EAH7</accession>
<dbReference type="PANTHER" id="PTHR30441:SF8">
    <property type="entry name" value="DUF748 DOMAIN-CONTAINING PROTEIN"/>
    <property type="match status" value="1"/>
</dbReference>
<proteinExistence type="predicted"/>
<evidence type="ECO:0000313" key="2">
    <source>
        <dbReference type="Proteomes" id="UP000035268"/>
    </source>
</evidence>
<dbReference type="Proteomes" id="UP000035268">
    <property type="component" value="Chromosome"/>
</dbReference>
<dbReference type="InterPro" id="IPR008023">
    <property type="entry name" value="DUF748"/>
</dbReference>
<dbReference type="GO" id="GO:0005886">
    <property type="term" value="C:plasma membrane"/>
    <property type="evidence" value="ECO:0007669"/>
    <property type="project" value="TreeGrafter"/>
</dbReference>
<reference evidence="1 2" key="2">
    <citation type="journal article" date="2016" name="ISME J.">
        <title>Characterization of the first cultured representative of Verrucomicrobia subdivision 5 indicates the proposal of a novel phylum.</title>
        <authorList>
            <person name="Spring S."/>
            <person name="Bunk B."/>
            <person name="Sproer C."/>
            <person name="Schumann P."/>
            <person name="Rohde M."/>
            <person name="Tindall B.J."/>
            <person name="Klenk H.P."/>
        </authorList>
    </citation>
    <scope>NUCLEOTIDE SEQUENCE [LARGE SCALE GENOMIC DNA]</scope>
    <source>
        <strain evidence="1 2">L21-Fru-AB</strain>
    </source>
</reference>
<dbReference type="Pfam" id="PF05359">
    <property type="entry name" value="DUF748"/>
    <property type="match status" value="1"/>
</dbReference>
<dbReference type="RefSeq" id="WP_052880744.1">
    <property type="nucleotide sequence ID" value="NZ_CP010904.1"/>
</dbReference>
<organism evidence="1 2">
    <name type="scientific">Kiritimatiella glycovorans</name>
    <dbReference type="NCBI Taxonomy" id="1307763"/>
    <lineage>
        <taxon>Bacteria</taxon>
        <taxon>Pseudomonadati</taxon>
        <taxon>Kiritimatiellota</taxon>
        <taxon>Kiritimatiellia</taxon>
        <taxon>Kiritimatiellales</taxon>
        <taxon>Kiritimatiellaceae</taxon>
        <taxon>Kiritimatiella</taxon>
    </lineage>
</organism>
<name>A0A0G3EAH7_9BACT</name>
<dbReference type="STRING" id="1307763.L21SP4_00008"/>
<dbReference type="AlphaFoldDB" id="A0A0G3EAH7"/>
<gene>
    <name evidence="1" type="ORF">L21SP4_00008</name>
</gene>
<dbReference type="KEGG" id="vbl:L21SP4_00008"/>
<dbReference type="InterPro" id="IPR052894">
    <property type="entry name" value="AsmA-related"/>
</dbReference>
<dbReference type="GO" id="GO:0090313">
    <property type="term" value="P:regulation of protein targeting to membrane"/>
    <property type="evidence" value="ECO:0007669"/>
    <property type="project" value="TreeGrafter"/>
</dbReference>
<evidence type="ECO:0000313" key="1">
    <source>
        <dbReference type="EMBL" id="AKJ63298.1"/>
    </source>
</evidence>
<dbReference type="OrthoDB" id="9810976at2"/>